<dbReference type="EMBL" id="JAEAOA010002016">
    <property type="protein sequence ID" value="KAK3611712.1"/>
    <property type="molecule type" value="Genomic_DNA"/>
</dbReference>
<protein>
    <recommendedName>
        <fullName evidence="1">Hemimethylated DNA-binding domain-containing protein</fullName>
    </recommendedName>
</protein>
<dbReference type="AlphaFoldDB" id="A0AAE0TJZ3"/>
<dbReference type="SUPFAM" id="SSF81383">
    <property type="entry name" value="F-box domain"/>
    <property type="match status" value="1"/>
</dbReference>
<accession>A0AAE0TJZ3</accession>
<dbReference type="SUPFAM" id="SSF141255">
    <property type="entry name" value="YccV-like"/>
    <property type="match status" value="1"/>
</dbReference>
<reference evidence="2" key="2">
    <citation type="journal article" date="2021" name="Genome Biol. Evol.">
        <title>Developing a high-quality reference genome for a parasitic bivalve with doubly uniparental inheritance (Bivalvia: Unionida).</title>
        <authorList>
            <person name="Smith C.H."/>
        </authorList>
    </citation>
    <scope>NUCLEOTIDE SEQUENCE</scope>
    <source>
        <strain evidence="2">CHS0354</strain>
        <tissue evidence="2">Mantle</tissue>
    </source>
</reference>
<dbReference type="PANTHER" id="PTHR31350:SF21">
    <property type="entry name" value="F-BOX ONLY PROTEIN 21"/>
    <property type="match status" value="1"/>
</dbReference>
<comment type="caution">
    <text evidence="2">The sequence shown here is derived from an EMBL/GenBank/DDBJ whole genome shotgun (WGS) entry which is preliminary data.</text>
</comment>
<reference evidence="2" key="1">
    <citation type="journal article" date="2021" name="Genome Biol. Evol.">
        <title>A High-Quality Reference Genome for a Parasitic Bivalve with Doubly Uniparental Inheritance (Bivalvia: Unionida).</title>
        <authorList>
            <person name="Smith C.H."/>
        </authorList>
    </citation>
    <scope>NUCLEOTIDE SEQUENCE</scope>
    <source>
        <strain evidence="2">CHS0354</strain>
    </source>
</reference>
<dbReference type="InterPro" id="IPR011722">
    <property type="entry name" value="Hemimethylated_DNA-bd_dom"/>
</dbReference>
<evidence type="ECO:0000313" key="3">
    <source>
        <dbReference type="Proteomes" id="UP001195483"/>
    </source>
</evidence>
<dbReference type="Gene3D" id="2.30.30.390">
    <property type="entry name" value="Hemimethylated DNA-binding domain"/>
    <property type="match status" value="1"/>
</dbReference>
<dbReference type="PANTHER" id="PTHR31350">
    <property type="entry name" value="SI:DKEY-261L7.2"/>
    <property type="match status" value="1"/>
</dbReference>
<reference evidence="2" key="3">
    <citation type="submission" date="2023-05" db="EMBL/GenBank/DDBJ databases">
        <authorList>
            <person name="Smith C.H."/>
        </authorList>
    </citation>
    <scope>NUCLEOTIDE SEQUENCE</scope>
    <source>
        <strain evidence="2">CHS0354</strain>
        <tissue evidence="2">Mantle</tissue>
    </source>
</reference>
<dbReference type="Gene3D" id="1.20.1280.50">
    <property type="match status" value="1"/>
</dbReference>
<dbReference type="InterPro" id="IPR032698">
    <property type="entry name" value="SirB1_N"/>
</dbReference>
<dbReference type="NCBIfam" id="TIGR02097">
    <property type="entry name" value="yccV"/>
    <property type="match status" value="1"/>
</dbReference>
<dbReference type="Proteomes" id="UP001195483">
    <property type="component" value="Unassembled WGS sequence"/>
</dbReference>
<keyword evidence="3" id="KW-1185">Reference proteome</keyword>
<dbReference type="SMART" id="SM00992">
    <property type="entry name" value="YccV-like"/>
    <property type="match status" value="1"/>
</dbReference>
<name>A0AAE0TJZ3_9BIVA</name>
<dbReference type="Pfam" id="PF08755">
    <property type="entry name" value="YccV-like"/>
    <property type="match status" value="1"/>
</dbReference>
<dbReference type="GO" id="GO:0003677">
    <property type="term" value="F:DNA binding"/>
    <property type="evidence" value="ECO:0007669"/>
    <property type="project" value="InterPro"/>
</dbReference>
<organism evidence="2 3">
    <name type="scientific">Potamilus streckersoni</name>
    <dbReference type="NCBI Taxonomy" id="2493646"/>
    <lineage>
        <taxon>Eukaryota</taxon>
        <taxon>Metazoa</taxon>
        <taxon>Spiralia</taxon>
        <taxon>Lophotrochozoa</taxon>
        <taxon>Mollusca</taxon>
        <taxon>Bivalvia</taxon>
        <taxon>Autobranchia</taxon>
        <taxon>Heteroconchia</taxon>
        <taxon>Palaeoheterodonta</taxon>
        <taxon>Unionida</taxon>
        <taxon>Unionoidea</taxon>
        <taxon>Unionidae</taxon>
        <taxon>Ambleminae</taxon>
        <taxon>Lampsilini</taxon>
        <taxon>Potamilus</taxon>
    </lineage>
</organism>
<evidence type="ECO:0000259" key="1">
    <source>
        <dbReference type="SMART" id="SM00992"/>
    </source>
</evidence>
<dbReference type="Pfam" id="PF13369">
    <property type="entry name" value="Transglut_core2"/>
    <property type="match status" value="1"/>
</dbReference>
<dbReference type="InterPro" id="IPR036047">
    <property type="entry name" value="F-box-like_dom_sf"/>
</dbReference>
<dbReference type="InterPro" id="IPR036623">
    <property type="entry name" value="Hemimethylated_DNA-bd_sf"/>
</dbReference>
<dbReference type="Pfam" id="PF12937">
    <property type="entry name" value="F-box-like"/>
    <property type="match status" value="1"/>
</dbReference>
<dbReference type="InterPro" id="IPR001810">
    <property type="entry name" value="F-box_dom"/>
</dbReference>
<proteinExistence type="predicted"/>
<gene>
    <name evidence="2" type="ORF">CHS0354_034381</name>
</gene>
<sequence length="606" mass="71520">MEDNKTEHSYFLQLPREIIEHILKIDFLHIVDICHVAQTCIILRDIAYDNEIWRYRIRRRWYHLLARYSRDQSYSWYTEYKNRHLFGLKILRMVEALSPKYYTSEEISKEGFREFRSLLSQHKHAGEFLVDELMEIIHHKDVGKNLTVKYYAEKLLRFLQHEYLTQKIKDFLQLDPSKQKLERGAVMIAQWCQPTENITENGIADQLDSLAADVRKLLKERDSSHPIFSTEFNYNDITEDVWSTSQCRSVIDCLNTVLFQQHEFHGNKEDYYDQTNSYIDKVLQNKTGIPISLSVVYSAVAKRLGVVFEPVNFPAHFLLSWKEHPMFSPELMYTYIDVFNGGKFLSFSDLPRELSTPANIIDRESLKVTSPIQVLERMVRNLVGIGRQQGRMGDSLLCLRNALELFLIICPNDVDMRLLQVRVNLHLNINLPDVMDSLQRIADGDQARMGLVAYLMETTQVQMTQNQENKDKKEIKPRYRRNNPDIEYAVGMIMLHKRYRYKCVIYGWDSTCQATEEWIIQMGVNNLSRKQHQPFYNVLVEDGTNRYAAQENLTPSDDPTIVTHSEIGRYFQEFCGTYYFLNHEKRSEYPDDLAETERQIQEIYNQ</sequence>
<feature type="domain" description="Hemimethylated DNA-binding" evidence="1">
    <location>
        <begin position="485"/>
        <end position="582"/>
    </location>
</feature>
<evidence type="ECO:0000313" key="2">
    <source>
        <dbReference type="EMBL" id="KAK3611712.1"/>
    </source>
</evidence>